<dbReference type="RefSeq" id="WP_088519053.1">
    <property type="nucleotide sequence ID" value="NZ_FYDG01000001.1"/>
</dbReference>
<dbReference type="AlphaFoldDB" id="A0A212QJ68"/>
<keyword evidence="1" id="KW-1133">Transmembrane helix</keyword>
<feature type="transmembrane region" description="Helical" evidence="1">
    <location>
        <begin position="40"/>
        <end position="61"/>
    </location>
</feature>
<keyword evidence="1" id="KW-0812">Transmembrane</keyword>
<organism evidence="2 3">
    <name type="scientific">Rhodoblastus acidophilus</name>
    <name type="common">Rhodopseudomonas acidophila</name>
    <dbReference type="NCBI Taxonomy" id="1074"/>
    <lineage>
        <taxon>Bacteria</taxon>
        <taxon>Pseudomonadati</taxon>
        <taxon>Pseudomonadota</taxon>
        <taxon>Alphaproteobacteria</taxon>
        <taxon>Hyphomicrobiales</taxon>
        <taxon>Rhodoblastaceae</taxon>
        <taxon>Rhodoblastus</taxon>
    </lineage>
</organism>
<gene>
    <name evidence="2" type="ORF">SAMN06265338_101602</name>
</gene>
<dbReference type="Proteomes" id="UP000198418">
    <property type="component" value="Unassembled WGS sequence"/>
</dbReference>
<proteinExistence type="predicted"/>
<name>A0A212QJ68_RHOAC</name>
<keyword evidence="1" id="KW-0472">Membrane</keyword>
<reference evidence="3" key="1">
    <citation type="submission" date="2017-06" db="EMBL/GenBank/DDBJ databases">
        <authorList>
            <person name="Varghese N."/>
            <person name="Submissions S."/>
        </authorList>
    </citation>
    <scope>NUCLEOTIDE SEQUENCE [LARGE SCALE GENOMIC DNA]</scope>
    <source>
        <strain evidence="3">DSM 137</strain>
    </source>
</reference>
<keyword evidence="3" id="KW-1185">Reference proteome</keyword>
<evidence type="ECO:0000256" key="1">
    <source>
        <dbReference type="SAM" id="Phobius"/>
    </source>
</evidence>
<accession>A0A212QJ68</accession>
<feature type="transmembrane region" description="Helical" evidence="1">
    <location>
        <begin position="12"/>
        <end position="33"/>
    </location>
</feature>
<protein>
    <submittedName>
        <fullName evidence="2">Uncharacterized protein</fullName>
    </submittedName>
</protein>
<sequence length="64" mass="6881">MDHFGIAASADMISNLRFAGIIPLLATIAAAFILRSKQGLVMTIGFAIYLIYEAAVFLFVYPAA</sequence>
<dbReference type="EMBL" id="FYDG01000001">
    <property type="protein sequence ID" value="SNB59257.1"/>
    <property type="molecule type" value="Genomic_DNA"/>
</dbReference>
<evidence type="ECO:0000313" key="3">
    <source>
        <dbReference type="Proteomes" id="UP000198418"/>
    </source>
</evidence>
<evidence type="ECO:0000313" key="2">
    <source>
        <dbReference type="EMBL" id="SNB59257.1"/>
    </source>
</evidence>